<evidence type="ECO:0000313" key="10">
    <source>
        <dbReference type="EMBL" id="GLQ29713.1"/>
    </source>
</evidence>
<evidence type="ECO:0000259" key="9">
    <source>
        <dbReference type="Pfam" id="PF11356"/>
    </source>
</evidence>
<keyword evidence="6" id="KW-0653">Protein transport</keyword>
<dbReference type="Gene3D" id="2.30.42.10">
    <property type="match status" value="1"/>
</dbReference>
<dbReference type="SUPFAM" id="SSF50156">
    <property type="entry name" value="PDZ domain-like"/>
    <property type="match status" value="1"/>
</dbReference>
<dbReference type="EMBL" id="BSNM01000002">
    <property type="protein sequence ID" value="GLQ29713.1"/>
    <property type="molecule type" value="Genomic_DNA"/>
</dbReference>
<gene>
    <name evidence="10" type="ORF">GCM10007876_01910</name>
</gene>
<dbReference type="InterPro" id="IPR024961">
    <property type="entry name" value="T2SS_GspC_N"/>
</dbReference>
<evidence type="ECO:0000256" key="7">
    <source>
        <dbReference type="ARBA" id="ARBA00022989"/>
    </source>
</evidence>
<feature type="domain" description="Type II secretion system protein GspC N-terminal" evidence="9">
    <location>
        <begin position="26"/>
        <end position="162"/>
    </location>
</feature>
<reference evidence="10" key="1">
    <citation type="journal article" date="2014" name="Int. J. Syst. Evol. Microbiol.">
        <title>Complete genome sequence of Corynebacterium casei LMG S-19264T (=DSM 44701T), isolated from a smear-ripened cheese.</title>
        <authorList>
            <consortium name="US DOE Joint Genome Institute (JGI-PGF)"/>
            <person name="Walter F."/>
            <person name="Albersmeier A."/>
            <person name="Kalinowski J."/>
            <person name="Ruckert C."/>
        </authorList>
    </citation>
    <scope>NUCLEOTIDE SEQUENCE</scope>
    <source>
        <strain evidence="10">NBRC 110071</strain>
    </source>
</reference>
<dbReference type="AlphaFoldDB" id="A0AA37W5Q4"/>
<comment type="subcellular location">
    <subcellularLocation>
        <location evidence="1">Cell inner membrane</location>
    </subcellularLocation>
</comment>
<keyword evidence="8" id="KW-0472">Membrane</keyword>
<proteinExistence type="predicted"/>
<evidence type="ECO:0000256" key="2">
    <source>
        <dbReference type="ARBA" id="ARBA00022448"/>
    </source>
</evidence>
<name>A0AA37W5Q4_9GAMM</name>
<keyword evidence="4" id="KW-0997">Cell inner membrane</keyword>
<evidence type="ECO:0000313" key="11">
    <source>
        <dbReference type="Proteomes" id="UP001161389"/>
    </source>
</evidence>
<keyword evidence="3" id="KW-1003">Cell membrane</keyword>
<keyword evidence="11" id="KW-1185">Reference proteome</keyword>
<evidence type="ECO:0000256" key="4">
    <source>
        <dbReference type="ARBA" id="ARBA00022519"/>
    </source>
</evidence>
<dbReference type="GO" id="GO:0015031">
    <property type="term" value="P:protein transport"/>
    <property type="evidence" value="ECO:0007669"/>
    <property type="project" value="UniProtKB-KW"/>
</dbReference>
<keyword evidence="7" id="KW-1133">Transmembrane helix</keyword>
<evidence type="ECO:0000256" key="1">
    <source>
        <dbReference type="ARBA" id="ARBA00004533"/>
    </source>
</evidence>
<keyword evidence="2" id="KW-0813">Transport</keyword>
<protein>
    <submittedName>
        <fullName evidence="10">Type II secretion system protein GspC</fullName>
    </submittedName>
</protein>
<dbReference type="InterPro" id="IPR036034">
    <property type="entry name" value="PDZ_sf"/>
</dbReference>
<dbReference type="Proteomes" id="UP001161389">
    <property type="component" value="Unassembled WGS sequence"/>
</dbReference>
<evidence type="ECO:0000256" key="8">
    <source>
        <dbReference type="ARBA" id="ARBA00023136"/>
    </source>
</evidence>
<dbReference type="Gene3D" id="2.30.30.830">
    <property type="match status" value="1"/>
</dbReference>
<evidence type="ECO:0000256" key="5">
    <source>
        <dbReference type="ARBA" id="ARBA00022692"/>
    </source>
</evidence>
<organism evidence="10 11">
    <name type="scientific">Litoribrevibacter albus</name>
    <dbReference type="NCBI Taxonomy" id="1473156"/>
    <lineage>
        <taxon>Bacteria</taxon>
        <taxon>Pseudomonadati</taxon>
        <taxon>Pseudomonadota</taxon>
        <taxon>Gammaproteobacteria</taxon>
        <taxon>Oceanospirillales</taxon>
        <taxon>Oceanospirillaceae</taxon>
        <taxon>Litoribrevibacter</taxon>
    </lineage>
</organism>
<dbReference type="RefSeq" id="WP_284377680.1">
    <property type="nucleotide sequence ID" value="NZ_BSNM01000002.1"/>
</dbReference>
<sequence>MLVSVTPENILLLIKKAKVVLTLVFCFWLANIAAQAVWMTVSPEPLPQVSASTAIADGSGDRSEASAVSIVSDLLFGEAPKETVAAQTEVVDAPKTRLRLKLLGVFVGQTEAASTAIISEQGKPDADFYHVGDTIQSGVVLEQVHSDRVILNRNGRLEALYFDDAEKLLEATAQAPKPDIKAKLKSEINSVEQFSSVAKKQWNKNPLSALGAVGFEPVSKDQALGYRFSGQNPMMERYGVQKGDIIRSVNGIDVGDVGSDGDYLDEVFEQGQASVLVERGSRQFEITVPLK</sequence>
<accession>A0AA37W5Q4</accession>
<dbReference type="Pfam" id="PF11356">
    <property type="entry name" value="T2SSC"/>
    <property type="match status" value="1"/>
</dbReference>
<keyword evidence="5" id="KW-0812">Transmembrane</keyword>
<evidence type="ECO:0000256" key="3">
    <source>
        <dbReference type="ARBA" id="ARBA00022475"/>
    </source>
</evidence>
<evidence type="ECO:0000256" key="6">
    <source>
        <dbReference type="ARBA" id="ARBA00022927"/>
    </source>
</evidence>
<dbReference type="GO" id="GO:0005886">
    <property type="term" value="C:plasma membrane"/>
    <property type="evidence" value="ECO:0007669"/>
    <property type="project" value="UniProtKB-SubCell"/>
</dbReference>
<comment type="caution">
    <text evidence="10">The sequence shown here is derived from an EMBL/GenBank/DDBJ whole genome shotgun (WGS) entry which is preliminary data.</text>
</comment>
<reference evidence="10" key="2">
    <citation type="submission" date="2023-01" db="EMBL/GenBank/DDBJ databases">
        <title>Draft genome sequence of Litoribrevibacter albus strain NBRC 110071.</title>
        <authorList>
            <person name="Sun Q."/>
            <person name="Mori K."/>
        </authorList>
    </citation>
    <scope>NUCLEOTIDE SEQUENCE</scope>
    <source>
        <strain evidence="10">NBRC 110071</strain>
    </source>
</reference>